<feature type="transmembrane region" description="Helical" evidence="6">
    <location>
        <begin position="275"/>
        <end position="294"/>
    </location>
</feature>
<feature type="transmembrane region" description="Helical" evidence="6">
    <location>
        <begin position="163"/>
        <end position="186"/>
    </location>
</feature>
<feature type="transmembrane region" description="Helical" evidence="6">
    <location>
        <begin position="408"/>
        <end position="426"/>
    </location>
</feature>
<dbReference type="OrthoDB" id="200998at2157"/>
<comment type="subcellular location">
    <subcellularLocation>
        <location evidence="1">Membrane</location>
        <topology evidence="1">Multi-pass membrane protein</topology>
    </subcellularLocation>
</comment>
<evidence type="ECO:0000313" key="8">
    <source>
        <dbReference type="EMBL" id="VFJ14610.1"/>
    </source>
</evidence>
<evidence type="ECO:0000256" key="4">
    <source>
        <dbReference type="ARBA" id="ARBA00022989"/>
    </source>
</evidence>
<accession>A0A484IC00</accession>
<keyword evidence="4 6" id="KW-1133">Transmembrane helix</keyword>
<dbReference type="InterPro" id="IPR050930">
    <property type="entry name" value="MFS_Vesicular_Transporter"/>
</dbReference>
<gene>
    <name evidence="8" type="primary">sauU</name>
    <name evidence="8" type="ORF">NFRAN_2288</name>
</gene>
<evidence type="ECO:0000313" key="9">
    <source>
        <dbReference type="Proteomes" id="UP000294299"/>
    </source>
</evidence>
<dbReference type="GeneID" id="39421510"/>
<feature type="transmembrane region" description="Helical" evidence="6">
    <location>
        <begin position="12"/>
        <end position="38"/>
    </location>
</feature>
<dbReference type="PANTHER" id="PTHR23506">
    <property type="entry name" value="GH10249P"/>
    <property type="match status" value="1"/>
</dbReference>
<dbReference type="EMBL" id="LR216287">
    <property type="protein sequence ID" value="VFJ14610.1"/>
    <property type="molecule type" value="Genomic_DNA"/>
</dbReference>
<dbReference type="RefSeq" id="WP_134484764.1">
    <property type="nucleotide sequence ID" value="NZ_LR216287.1"/>
</dbReference>
<dbReference type="Gene3D" id="1.20.1250.20">
    <property type="entry name" value="MFS general substrate transporter like domains"/>
    <property type="match status" value="2"/>
</dbReference>
<feature type="transmembrane region" description="Helical" evidence="6">
    <location>
        <begin position="315"/>
        <end position="333"/>
    </location>
</feature>
<dbReference type="PANTHER" id="PTHR23506:SF23">
    <property type="entry name" value="GH10249P"/>
    <property type="match status" value="1"/>
</dbReference>
<evidence type="ECO:0000256" key="5">
    <source>
        <dbReference type="ARBA" id="ARBA00023136"/>
    </source>
</evidence>
<dbReference type="Pfam" id="PF07690">
    <property type="entry name" value="MFS_1"/>
    <property type="match status" value="1"/>
</dbReference>
<name>A0A484IC00_9ARCH</name>
<feature type="domain" description="Major facilitator superfamily (MFS) profile" evidence="7">
    <location>
        <begin position="11"/>
        <end position="430"/>
    </location>
</feature>
<dbReference type="AlphaFoldDB" id="A0A484IC00"/>
<dbReference type="KEGG" id="nfn:NFRAN_2288"/>
<feature type="transmembrane region" description="Helical" evidence="6">
    <location>
        <begin position="377"/>
        <end position="402"/>
    </location>
</feature>
<proteinExistence type="predicted"/>
<sequence>MSFFKQVFSLPVFSIVLARIFYAVNWFNISSIFYLILIDFNQDVSMLGLITSGFLIGIGLFQIPAGILAAKYDPRLIIVFGTMLLSISSLLSGLVTEIYQMVFLRFLVGVGMAFFFGPSVILISKYLGKGSDGLGIGILNSAHSLGGIIGIFGWIVIAEITGWRTSLLVSGILGIISGMLLYYTIFSKDGRSGVFKNERGENVQGHTLPGPKIRLEKNSVGNKPISEFQITFTSLRSLMLNKSLIIVALSLLGIQIGWNLISTFIVLYLKFEFDATSMMAGIIGGLTLIVNVIFAPFFGKLYDLLSKTKWEMSDIVLLIICGTIISVNMILFSFSEMSILLPGIILIGIFASGGFVIPYTMARRIAVEKLKMPNYEILAVGFVNGLSLLGAFWVPFLFSLLVKTFNYSTAWIIGGLLTVAFIIPIIKLKY</sequence>
<evidence type="ECO:0000256" key="3">
    <source>
        <dbReference type="ARBA" id="ARBA00022692"/>
    </source>
</evidence>
<dbReference type="PROSITE" id="PS50850">
    <property type="entry name" value="MFS"/>
    <property type="match status" value="1"/>
</dbReference>
<dbReference type="InterPro" id="IPR011701">
    <property type="entry name" value="MFS"/>
</dbReference>
<keyword evidence="2" id="KW-0813">Transport</keyword>
<evidence type="ECO:0000256" key="6">
    <source>
        <dbReference type="SAM" id="Phobius"/>
    </source>
</evidence>
<protein>
    <submittedName>
        <fullName evidence="8">Putative sulfoacetate transporter SauU</fullName>
    </submittedName>
</protein>
<dbReference type="InterPro" id="IPR020846">
    <property type="entry name" value="MFS_dom"/>
</dbReference>
<evidence type="ECO:0000256" key="1">
    <source>
        <dbReference type="ARBA" id="ARBA00004141"/>
    </source>
</evidence>
<dbReference type="GO" id="GO:0022857">
    <property type="term" value="F:transmembrane transporter activity"/>
    <property type="evidence" value="ECO:0007669"/>
    <property type="project" value="InterPro"/>
</dbReference>
<evidence type="ECO:0000256" key="2">
    <source>
        <dbReference type="ARBA" id="ARBA00022448"/>
    </source>
</evidence>
<dbReference type="SUPFAM" id="SSF103473">
    <property type="entry name" value="MFS general substrate transporter"/>
    <property type="match status" value="1"/>
</dbReference>
<dbReference type="InterPro" id="IPR036259">
    <property type="entry name" value="MFS_trans_sf"/>
</dbReference>
<feature type="transmembrane region" description="Helical" evidence="6">
    <location>
        <begin position="44"/>
        <end position="69"/>
    </location>
</feature>
<feature type="transmembrane region" description="Helical" evidence="6">
    <location>
        <begin position="339"/>
        <end position="357"/>
    </location>
</feature>
<reference evidence="8 9" key="1">
    <citation type="submission" date="2019-02" db="EMBL/GenBank/DDBJ databases">
        <authorList>
            <person name="Lehtovirta-Morley E L."/>
        </authorList>
    </citation>
    <scope>NUCLEOTIDE SEQUENCE [LARGE SCALE GENOMIC DNA]</scope>
    <source>
        <strain evidence="8">NFRAN1</strain>
    </source>
</reference>
<feature type="transmembrane region" description="Helical" evidence="6">
    <location>
        <begin position="134"/>
        <end position="157"/>
    </location>
</feature>
<organism evidence="8 9">
    <name type="scientific">Candidatus Nitrosocosmicus franklandianus</name>
    <dbReference type="NCBI Taxonomy" id="1798806"/>
    <lineage>
        <taxon>Archaea</taxon>
        <taxon>Nitrososphaerota</taxon>
        <taxon>Nitrososphaeria</taxon>
        <taxon>Nitrososphaerales</taxon>
        <taxon>Nitrososphaeraceae</taxon>
        <taxon>Candidatus Nitrosocosmicus</taxon>
    </lineage>
</organism>
<evidence type="ECO:0000259" key="7">
    <source>
        <dbReference type="PROSITE" id="PS50850"/>
    </source>
</evidence>
<keyword evidence="3 6" id="KW-0812">Transmembrane</keyword>
<dbReference type="GO" id="GO:0016020">
    <property type="term" value="C:membrane"/>
    <property type="evidence" value="ECO:0007669"/>
    <property type="project" value="UniProtKB-SubCell"/>
</dbReference>
<dbReference type="Proteomes" id="UP000294299">
    <property type="component" value="Chromosome NFRAN"/>
</dbReference>
<feature type="transmembrane region" description="Helical" evidence="6">
    <location>
        <begin position="244"/>
        <end position="269"/>
    </location>
</feature>
<keyword evidence="9" id="KW-1185">Reference proteome</keyword>
<feature type="transmembrane region" description="Helical" evidence="6">
    <location>
        <begin position="76"/>
        <end position="96"/>
    </location>
</feature>
<feature type="transmembrane region" description="Helical" evidence="6">
    <location>
        <begin position="102"/>
        <end position="122"/>
    </location>
</feature>
<keyword evidence="5 6" id="KW-0472">Membrane</keyword>